<organism evidence="2 3">
    <name type="scientific">Exidia glandulosa HHB12029</name>
    <dbReference type="NCBI Taxonomy" id="1314781"/>
    <lineage>
        <taxon>Eukaryota</taxon>
        <taxon>Fungi</taxon>
        <taxon>Dikarya</taxon>
        <taxon>Basidiomycota</taxon>
        <taxon>Agaricomycotina</taxon>
        <taxon>Agaricomycetes</taxon>
        <taxon>Auriculariales</taxon>
        <taxon>Exidiaceae</taxon>
        <taxon>Exidia</taxon>
    </lineage>
</organism>
<keyword evidence="1" id="KW-1133">Transmembrane helix</keyword>
<evidence type="ECO:0000313" key="3">
    <source>
        <dbReference type="Proteomes" id="UP000077266"/>
    </source>
</evidence>
<feature type="transmembrane region" description="Helical" evidence="1">
    <location>
        <begin position="183"/>
        <end position="204"/>
    </location>
</feature>
<evidence type="ECO:0000256" key="1">
    <source>
        <dbReference type="SAM" id="Phobius"/>
    </source>
</evidence>
<protein>
    <submittedName>
        <fullName evidence="2">Uncharacterized protein</fullName>
    </submittedName>
</protein>
<gene>
    <name evidence="2" type="ORF">EXIGLDRAFT_728728</name>
</gene>
<feature type="transmembrane region" description="Helical" evidence="1">
    <location>
        <begin position="80"/>
        <end position="98"/>
    </location>
</feature>
<dbReference type="OrthoDB" id="3158694at2759"/>
<dbReference type="AlphaFoldDB" id="A0A165LSJ2"/>
<proteinExistence type="predicted"/>
<feature type="transmembrane region" description="Helical" evidence="1">
    <location>
        <begin position="105"/>
        <end position="126"/>
    </location>
</feature>
<keyword evidence="1" id="KW-0472">Membrane</keyword>
<sequence length="213" mass="24087">MSISFAASGPTSGTFLNPLPQVGGAQRFRTRSPPPLDGAIPPLRANDDTNFRVHVRDSFNIDVVYQTVANRRLAFDNMTWQVPIMALTAHAFLFTIALDAETRPLARYISMILSLIITFLTCRLFIGHMIREVADRAWLQEFENTFLPEIGRVHVKGWRFRKAVNKNKAGWMRPLFWLPAFQLWRDGLVVMGLIAVAVIIVTGLQPELLQINA</sequence>
<keyword evidence="1" id="KW-0812">Transmembrane</keyword>
<dbReference type="Proteomes" id="UP000077266">
    <property type="component" value="Unassembled WGS sequence"/>
</dbReference>
<keyword evidence="3" id="KW-1185">Reference proteome</keyword>
<name>A0A165LSJ2_EXIGL</name>
<dbReference type="InParanoid" id="A0A165LSJ2"/>
<dbReference type="EMBL" id="KV425921">
    <property type="protein sequence ID" value="KZV98264.1"/>
    <property type="molecule type" value="Genomic_DNA"/>
</dbReference>
<evidence type="ECO:0000313" key="2">
    <source>
        <dbReference type="EMBL" id="KZV98264.1"/>
    </source>
</evidence>
<reference evidence="2 3" key="1">
    <citation type="journal article" date="2016" name="Mol. Biol. Evol.">
        <title>Comparative Genomics of Early-Diverging Mushroom-Forming Fungi Provides Insights into the Origins of Lignocellulose Decay Capabilities.</title>
        <authorList>
            <person name="Nagy L.G."/>
            <person name="Riley R."/>
            <person name="Tritt A."/>
            <person name="Adam C."/>
            <person name="Daum C."/>
            <person name="Floudas D."/>
            <person name="Sun H."/>
            <person name="Yadav J.S."/>
            <person name="Pangilinan J."/>
            <person name="Larsson K.H."/>
            <person name="Matsuura K."/>
            <person name="Barry K."/>
            <person name="Labutti K."/>
            <person name="Kuo R."/>
            <person name="Ohm R.A."/>
            <person name="Bhattacharya S.S."/>
            <person name="Shirouzu T."/>
            <person name="Yoshinaga Y."/>
            <person name="Martin F.M."/>
            <person name="Grigoriev I.V."/>
            <person name="Hibbett D.S."/>
        </authorList>
    </citation>
    <scope>NUCLEOTIDE SEQUENCE [LARGE SCALE GENOMIC DNA]</scope>
    <source>
        <strain evidence="2 3">HHB12029</strain>
    </source>
</reference>
<accession>A0A165LSJ2</accession>